<dbReference type="Gene3D" id="1.10.10.60">
    <property type="entry name" value="Homeodomain-like"/>
    <property type="match status" value="1"/>
</dbReference>
<dbReference type="PROSITE" id="PS01124">
    <property type="entry name" value="HTH_ARAC_FAMILY_2"/>
    <property type="match status" value="1"/>
</dbReference>
<evidence type="ECO:0000259" key="1">
    <source>
        <dbReference type="PROSITE" id="PS01124"/>
    </source>
</evidence>
<organism evidence="2 3">
    <name type="scientific">Cellulomonas composti</name>
    <dbReference type="NCBI Taxonomy" id="266130"/>
    <lineage>
        <taxon>Bacteria</taxon>
        <taxon>Bacillati</taxon>
        <taxon>Actinomycetota</taxon>
        <taxon>Actinomycetes</taxon>
        <taxon>Micrococcales</taxon>
        <taxon>Cellulomonadaceae</taxon>
        <taxon>Cellulomonas</taxon>
    </lineage>
</organism>
<dbReference type="GO" id="GO:0003700">
    <property type="term" value="F:DNA-binding transcription factor activity"/>
    <property type="evidence" value="ECO:0007669"/>
    <property type="project" value="InterPro"/>
</dbReference>
<name>A0A511J8J8_9CELL</name>
<dbReference type="GO" id="GO:0043565">
    <property type="term" value="F:sequence-specific DNA binding"/>
    <property type="evidence" value="ECO:0007669"/>
    <property type="project" value="InterPro"/>
</dbReference>
<protein>
    <recommendedName>
        <fullName evidence="1">HTH araC/xylS-type domain-containing protein</fullName>
    </recommendedName>
</protein>
<dbReference type="InterPro" id="IPR018060">
    <property type="entry name" value="HTH_AraC"/>
</dbReference>
<evidence type="ECO:0000313" key="2">
    <source>
        <dbReference type="EMBL" id="GEL94316.1"/>
    </source>
</evidence>
<dbReference type="Proteomes" id="UP000321720">
    <property type="component" value="Unassembled WGS sequence"/>
</dbReference>
<proteinExistence type="predicted"/>
<reference evidence="2 3" key="1">
    <citation type="submission" date="2019-07" db="EMBL/GenBank/DDBJ databases">
        <title>Whole genome shotgun sequence of Cellulomonas composti NBRC 100758.</title>
        <authorList>
            <person name="Hosoyama A."/>
            <person name="Uohara A."/>
            <person name="Ohji S."/>
            <person name="Ichikawa N."/>
        </authorList>
    </citation>
    <scope>NUCLEOTIDE SEQUENCE [LARGE SCALE GENOMIC DNA]</scope>
    <source>
        <strain evidence="2 3">NBRC 100758</strain>
    </source>
</reference>
<dbReference type="EMBL" id="BJWG01000003">
    <property type="protein sequence ID" value="GEL94316.1"/>
    <property type="molecule type" value="Genomic_DNA"/>
</dbReference>
<sequence length="248" mass="26292">MARTTAPALEVLLPDGRGLLQLEVATPAMLVDIAPDGVHRPDEDGIRGPAARTNVREERGPSVRAGVQLHPLALARLQVGGVVDSTLPLSSVVGPEDAARARAALLAGDDESAVHLLVAALVARAHPIDEDLEAFGEVIATLDAQRGLLPPPEIARAAEVTVSTLHRWSVRHLGVDLAQYLAAVRFSAFVREAVGPGPVRPSDVVAALRWYAQAGYPPREVERFTGCTPVELRRLEERLAAFVGAPPA</sequence>
<accession>A0A511J8J8</accession>
<gene>
    <name evidence="2" type="ORF">CCO02nite_09740</name>
</gene>
<dbReference type="AlphaFoldDB" id="A0A511J8J8"/>
<comment type="caution">
    <text evidence="2">The sequence shown here is derived from an EMBL/GenBank/DDBJ whole genome shotgun (WGS) entry which is preliminary data.</text>
</comment>
<keyword evidence="3" id="KW-1185">Reference proteome</keyword>
<feature type="domain" description="HTH araC/xylS-type" evidence="1">
    <location>
        <begin position="153"/>
        <end position="235"/>
    </location>
</feature>
<evidence type="ECO:0000313" key="3">
    <source>
        <dbReference type="Proteomes" id="UP000321720"/>
    </source>
</evidence>